<organism evidence="2 3">
    <name type="scientific">Pararhizobium polonicum</name>
    <dbReference type="NCBI Taxonomy" id="1612624"/>
    <lineage>
        <taxon>Bacteria</taxon>
        <taxon>Pseudomonadati</taxon>
        <taxon>Pseudomonadota</taxon>
        <taxon>Alphaproteobacteria</taxon>
        <taxon>Hyphomicrobiales</taxon>
        <taxon>Rhizobiaceae</taxon>
        <taxon>Rhizobium/Agrobacterium group</taxon>
        <taxon>Pararhizobium</taxon>
    </lineage>
</organism>
<name>A0A1C7P4B7_9HYPH</name>
<dbReference type="EMBL" id="LGLV01000005">
    <property type="protein sequence ID" value="OBZ96118.1"/>
    <property type="molecule type" value="Genomic_DNA"/>
</dbReference>
<gene>
    <name evidence="2" type="ORF">ADU59_07065</name>
</gene>
<evidence type="ECO:0000313" key="3">
    <source>
        <dbReference type="Proteomes" id="UP000093111"/>
    </source>
</evidence>
<sequence length="68" mass="7638">MRTDANGRHVSTFIKNSSGNEEADKVAVRAASLNFRRQVKKPLKNHNYVIEVNVLEMADPAWGSDKPK</sequence>
<dbReference type="AlphaFoldDB" id="A0A1C7P4B7"/>
<reference evidence="2 3" key="1">
    <citation type="journal article" date="2016" name="Syst. Appl. Microbiol.">
        <title>Pararhizobium polonicum sp. nov. isolated from tumors on stone fruit rootstocks.</title>
        <authorList>
            <person name="Pulawska J."/>
            <person name="Kuzmanovic N."/>
            <person name="Willems A."/>
            <person name="Pothier J.F."/>
        </authorList>
    </citation>
    <scope>NUCLEOTIDE SEQUENCE [LARGE SCALE GENOMIC DNA]</scope>
    <source>
        <strain evidence="2 3">F5.1</strain>
    </source>
</reference>
<feature type="region of interest" description="Disordered" evidence="1">
    <location>
        <begin position="1"/>
        <end position="21"/>
    </location>
</feature>
<comment type="caution">
    <text evidence="2">The sequence shown here is derived from an EMBL/GenBank/DDBJ whole genome shotgun (WGS) entry which is preliminary data.</text>
</comment>
<proteinExistence type="predicted"/>
<dbReference type="Proteomes" id="UP000093111">
    <property type="component" value="Unassembled WGS sequence"/>
</dbReference>
<keyword evidence="3" id="KW-1185">Reference proteome</keyword>
<evidence type="ECO:0000313" key="2">
    <source>
        <dbReference type="EMBL" id="OBZ96118.1"/>
    </source>
</evidence>
<evidence type="ECO:0000256" key="1">
    <source>
        <dbReference type="SAM" id="MobiDB-lite"/>
    </source>
</evidence>
<evidence type="ECO:0008006" key="4">
    <source>
        <dbReference type="Google" id="ProtNLM"/>
    </source>
</evidence>
<accession>A0A1C7P4B7</accession>
<protein>
    <recommendedName>
        <fullName evidence="4">TonB C-terminal domain-containing protein</fullName>
    </recommendedName>
</protein>